<dbReference type="AlphaFoldDB" id="A0A9P1CB80"/>
<feature type="compositionally biased region" description="Basic residues" evidence="1">
    <location>
        <begin position="827"/>
        <end position="855"/>
    </location>
</feature>
<evidence type="ECO:0000313" key="3">
    <source>
        <dbReference type="EMBL" id="CAL4775752.1"/>
    </source>
</evidence>
<feature type="region of interest" description="Disordered" evidence="1">
    <location>
        <begin position="706"/>
        <end position="727"/>
    </location>
</feature>
<reference evidence="2" key="1">
    <citation type="submission" date="2022-10" db="EMBL/GenBank/DDBJ databases">
        <authorList>
            <person name="Chen Y."/>
            <person name="Dougan E. K."/>
            <person name="Chan C."/>
            <person name="Rhodes N."/>
            <person name="Thang M."/>
        </authorList>
    </citation>
    <scope>NUCLEOTIDE SEQUENCE</scope>
</reference>
<name>A0A9P1CB80_9DINO</name>
<dbReference type="EMBL" id="CAMXCT020001268">
    <property type="protein sequence ID" value="CAL1141815.1"/>
    <property type="molecule type" value="Genomic_DNA"/>
</dbReference>
<gene>
    <name evidence="2" type="ORF">C1SCF055_LOCUS15614</name>
</gene>
<dbReference type="EMBL" id="CAMXCT030001268">
    <property type="protein sequence ID" value="CAL4775752.1"/>
    <property type="molecule type" value="Genomic_DNA"/>
</dbReference>
<sequence length="877" mass="98579">MACDEFSGIQGEAPLTPGQGGVMHPTDFRLLKLNQPAGKCYTAGANLSWVSPWWTPCSVPVIQSAITLLVNSKFREPKPLEVTVMVNAQSDPNNQQHKTKSMLKRLSAEEEHVSYIIATWRDVGNGERVQEWKNCWLSACVTWMTVADDLESAFWASAKLRERIGESYECLYYTPVQRIFQVGAIKKILQDRSDQNITAKMLQKHFDSNLEISSGEACTEHFITVALALWNALFSVSRLKATSLQLALQQAIAFLIDEVFGKRSPLDSVLKIENLMRSCKSNHDSLAWVMVQMADWCLNRVVQPAEMVPFYLFGKGSSKGMVAVWLWKLQNKGKLLALLDQHLPAEDARLLRTNLESHEMYRKTFGGRPFTHDAVKNGFKASDGQPWIGCMDPRSQKASAFASSFLYEPEFDFAVKQACRHQQTLEELLEHSAIDKIWKQIVAPEAPALQKVDQDHDTDMNKSILVSLMPPENLTKLSAPENAPKLEVVEGAADTARKQVKSQIQTVDGSLSLDKLAKLMRSMEILNKVRGSSDSSVLFLYTLESAGEHERDSRRSPTPARREHMEKLLRAAFCTRGSEMPDLEDEKVIFPALRPSDMYVFCDSGRPGTQSAFVNAFRSCEGSPYSKHMFHINYSEDSVKEHRKVFTLPQMETMVVVRGDSSRMSEVVGMRPNLYFTGSTSGTSLQECFKSDLKVVPKLPTSEKHEMMASARVKDDSRSTSVSRGLDQPGMEPIDWSVWGQRTFEEIIHRFRPRAVVLMTASYSSKHEKWFQENANKIMFKLMSSPKSRHYMPEMAKALKDCTGDDDKDDKSTAKSKKGQGRGSNQPKKRKSKSGKKPPSKKPKGRGKGRGKKRANVSGGSDDIGDDELDEEEEDSL</sequence>
<feature type="compositionally biased region" description="Basic and acidic residues" evidence="1">
    <location>
        <begin position="706"/>
        <end position="718"/>
    </location>
</feature>
<proteinExistence type="predicted"/>
<organism evidence="2">
    <name type="scientific">Cladocopium goreaui</name>
    <dbReference type="NCBI Taxonomy" id="2562237"/>
    <lineage>
        <taxon>Eukaryota</taxon>
        <taxon>Sar</taxon>
        <taxon>Alveolata</taxon>
        <taxon>Dinophyceae</taxon>
        <taxon>Suessiales</taxon>
        <taxon>Symbiodiniaceae</taxon>
        <taxon>Cladocopium</taxon>
    </lineage>
</organism>
<accession>A0A9P1CB80</accession>
<protein>
    <submittedName>
        <fullName evidence="2">Uncharacterized protein</fullName>
    </submittedName>
</protein>
<keyword evidence="4" id="KW-1185">Reference proteome</keyword>
<dbReference type="Proteomes" id="UP001152797">
    <property type="component" value="Unassembled WGS sequence"/>
</dbReference>
<evidence type="ECO:0000313" key="2">
    <source>
        <dbReference type="EMBL" id="CAI3988440.1"/>
    </source>
</evidence>
<dbReference type="EMBL" id="CAMXCT010001268">
    <property type="protein sequence ID" value="CAI3988440.1"/>
    <property type="molecule type" value="Genomic_DNA"/>
</dbReference>
<feature type="compositionally biased region" description="Acidic residues" evidence="1">
    <location>
        <begin position="863"/>
        <end position="877"/>
    </location>
</feature>
<comment type="caution">
    <text evidence="2">The sequence shown here is derived from an EMBL/GenBank/DDBJ whole genome shotgun (WGS) entry which is preliminary data.</text>
</comment>
<evidence type="ECO:0000256" key="1">
    <source>
        <dbReference type="SAM" id="MobiDB-lite"/>
    </source>
</evidence>
<feature type="region of interest" description="Disordered" evidence="1">
    <location>
        <begin position="800"/>
        <end position="877"/>
    </location>
</feature>
<reference evidence="3 4" key="2">
    <citation type="submission" date="2024-05" db="EMBL/GenBank/DDBJ databases">
        <authorList>
            <person name="Chen Y."/>
            <person name="Shah S."/>
            <person name="Dougan E. K."/>
            <person name="Thang M."/>
            <person name="Chan C."/>
        </authorList>
    </citation>
    <scope>NUCLEOTIDE SEQUENCE [LARGE SCALE GENOMIC DNA]</scope>
</reference>
<feature type="compositionally biased region" description="Basic and acidic residues" evidence="1">
    <location>
        <begin position="800"/>
        <end position="813"/>
    </location>
</feature>
<evidence type="ECO:0000313" key="4">
    <source>
        <dbReference type="Proteomes" id="UP001152797"/>
    </source>
</evidence>
<feature type="region of interest" description="Disordered" evidence="1">
    <location>
        <begin position="1"/>
        <end position="21"/>
    </location>
</feature>